<dbReference type="Proteomes" id="UP000003697">
    <property type="component" value="Unassembled WGS sequence"/>
</dbReference>
<evidence type="ECO:0000256" key="1">
    <source>
        <dbReference type="SAM" id="Phobius"/>
    </source>
</evidence>
<comment type="caution">
    <text evidence="2">The sequence shown here is derived from an EMBL/GenBank/DDBJ whole genome shotgun (WGS) entry which is preliminary data.</text>
</comment>
<name>A0ABP2KKP7_STRVE</name>
<dbReference type="EMBL" id="AEVI01000011">
    <property type="protein sequence ID" value="EFX96769.1"/>
    <property type="molecule type" value="Genomic_DNA"/>
</dbReference>
<keyword evidence="3" id="KW-1185">Reference proteome</keyword>
<proteinExistence type="predicted"/>
<keyword evidence="1" id="KW-1133">Transmembrane helix</keyword>
<feature type="transmembrane region" description="Helical" evidence="1">
    <location>
        <begin position="12"/>
        <end position="28"/>
    </location>
</feature>
<evidence type="ECO:0000313" key="2">
    <source>
        <dbReference type="EMBL" id="EFX96769.1"/>
    </source>
</evidence>
<gene>
    <name evidence="2" type="ORF">HMPREF9425_0336</name>
</gene>
<sequence length="56" mass="6750">MLIFDVPEVKLFLLMIAEIILYLIAYLCNRENKDMYIRLFKVSVLMTLLYYISSRI</sequence>
<keyword evidence="1" id="KW-0472">Membrane</keyword>
<reference evidence="2 3" key="1">
    <citation type="submission" date="2011-01" db="EMBL/GenBank/DDBJ databases">
        <authorList>
            <person name="Muzny D."/>
            <person name="Qin X."/>
            <person name="Buhay C."/>
            <person name="Dugan-Rocha S."/>
            <person name="Ding Y."/>
            <person name="Chen G."/>
            <person name="Hawes A."/>
            <person name="Holder M."/>
            <person name="Jhangiani S."/>
            <person name="Johnson A."/>
            <person name="Khan Z."/>
            <person name="Li Z."/>
            <person name="Liu W."/>
            <person name="Liu X."/>
            <person name="Perez L."/>
            <person name="Shen H."/>
            <person name="Wang Q."/>
            <person name="Watt J."/>
            <person name="Xi L."/>
            <person name="Xin Y."/>
            <person name="Zhou J."/>
            <person name="Deng J."/>
            <person name="Jiang H."/>
            <person name="Liu Y."/>
            <person name="Qu J."/>
            <person name="Song X.-Z."/>
            <person name="Zhang L."/>
            <person name="Villasana D."/>
            <person name="Johnson A."/>
            <person name="Liu J."/>
            <person name="Liyanage D."/>
            <person name="Lorensuhewa L."/>
            <person name="Robinson T."/>
            <person name="Song A."/>
            <person name="Song B.-B."/>
            <person name="Dinh H."/>
            <person name="Thornton R."/>
            <person name="Coyle M."/>
            <person name="Francisco L."/>
            <person name="Jackson L."/>
            <person name="Javaid M."/>
            <person name="Korchina V."/>
            <person name="Kovar C."/>
            <person name="Mata R."/>
            <person name="Mathew T."/>
            <person name="Ngo R."/>
            <person name="Nguyen L."/>
            <person name="Nguyen N."/>
            <person name="Okwuonu G."/>
            <person name="Ongeri F."/>
            <person name="Pham C."/>
            <person name="Simmons D."/>
            <person name="Wilczek-Boney K."/>
            <person name="Hale W."/>
            <person name="Jakkamsetti A."/>
            <person name="Pham P."/>
            <person name="Ruth R."/>
            <person name="San Lucas F."/>
            <person name="Warren J."/>
            <person name="Zhang J."/>
            <person name="Zhao Z."/>
            <person name="Zhou C."/>
            <person name="Zhu D."/>
            <person name="Lee S."/>
            <person name="Bess C."/>
            <person name="Blankenburg K."/>
            <person name="Forbes L."/>
            <person name="Fu Q."/>
            <person name="Gubbala S."/>
            <person name="Hirani K."/>
            <person name="Jayaseelan J.C."/>
            <person name="Lara F."/>
            <person name="Munidasa M."/>
            <person name="Palculict T."/>
            <person name="Patil S."/>
            <person name="Pu L.-L."/>
            <person name="Saada N."/>
            <person name="Tang L."/>
            <person name="Weissenberger G."/>
            <person name="Zhu Y."/>
            <person name="Hemphill L."/>
            <person name="Shang Y."/>
            <person name="Youmans B."/>
            <person name="Ayvaz T."/>
            <person name="Ross M."/>
            <person name="Santibanez J."/>
            <person name="Aqrawi P."/>
            <person name="Gross S."/>
            <person name="Joshi V."/>
            <person name="Fowler G."/>
            <person name="Nazareth L."/>
            <person name="Reid J."/>
            <person name="Worley K."/>
            <person name="Petrosino J."/>
            <person name="Highlander S."/>
            <person name="Gibbs R."/>
        </authorList>
    </citation>
    <scope>NUCLEOTIDE SEQUENCE [LARGE SCALE GENOMIC DNA]</scope>
    <source>
        <strain evidence="2 3">ATCC 49124</strain>
    </source>
</reference>
<evidence type="ECO:0000313" key="3">
    <source>
        <dbReference type="Proteomes" id="UP000003697"/>
    </source>
</evidence>
<accession>A0ABP2KKP7</accession>
<keyword evidence="1" id="KW-0812">Transmembrane</keyword>
<protein>
    <submittedName>
        <fullName evidence="2">Uncharacterized protein</fullName>
    </submittedName>
</protein>
<organism evidence="2 3">
    <name type="scientific">Streptococcus vestibularis ATCC 49124</name>
    <dbReference type="NCBI Taxonomy" id="889206"/>
    <lineage>
        <taxon>Bacteria</taxon>
        <taxon>Bacillati</taxon>
        <taxon>Bacillota</taxon>
        <taxon>Bacilli</taxon>
        <taxon>Lactobacillales</taxon>
        <taxon>Streptococcaceae</taxon>
        <taxon>Streptococcus</taxon>
    </lineage>
</organism>